<sequence length="112" mass="12144">MSSGTTATAFLVNGPPLCRQCVGMDMGSLNLKPQIDSATSEFLQTFNQSQARMSSGTIATAFSVWAGLLCRQCVGVDMGTLYLMGRYIKSSKKKKYLPVCGIATYFHHESGF</sequence>
<proteinExistence type="predicted"/>
<organism evidence="1 2">
    <name type="scientific">Caerostris extrusa</name>
    <name type="common">Bark spider</name>
    <name type="synonym">Caerostris bankana</name>
    <dbReference type="NCBI Taxonomy" id="172846"/>
    <lineage>
        <taxon>Eukaryota</taxon>
        <taxon>Metazoa</taxon>
        <taxon>Ecdysozoa</taxon>
        <taxon>Arthropoda</taxon>
        <taxon>Chelicerata</taxon>
        <taxon>Arachnida</taxon>
        <taxon>Araneae</taxon>
        <taxon>Araneomorphae</taxon>
        <taxon>Entelegynae</taxon>
        <taxon>Araneoidea</taxon>
        <taxon>Araneidae</taxon>
        <taxon>Caerostris</taxon>
    </lineage>
</organism>
<name>A0AAV4QQR5_CAEEX</name>
<dbReference type="Proteomes" id="UP001054945">
    <property type="component" value="Unassembled WGS sequence"/>
</dbReference>
<evidence type="ECO:0000313" key="1">
    <source>
        <dbReference type="EMBL" id="GIY11251.1"/>
    </source>
</evidence>
<dbReference type="EMBL" id="BPLR01006622">
    <property type="protein sequence ID" value="GIY11251.1"/>
    <property type="molecule type" value="Genomic_DNA"/>
</dbReference>
<reference evidence="1 2" key="1">
    <citation type="submission" date="2021-06" db="EMBL/GenBank/DDBJ databases">
        <title>Caerostris extrusa draft genome.</title>
        <authorList>
            <person name="Kono N."/>
            <person name="Arakawa K."/>
        </authorList>
    </citation>
    <scope>NUCLEOTIDE SEQUENCE [LARGE SCALE GENOMIC DNA]</scope>
</reference>
<protein>
    <submittedName>
        <fullName evidence="1">Uncharacterized protein</fullName>
    </submittedName>
</protein>
<gene>
    <name evidence="1" type="ORF">CEXT_630201</name>
</gene>
<dbReference type="AlphaFoldDB" id="A0AAV4QQR5"/>
<keyword evidence="2" id="KW-1185">Reference proteome</keyword>
<comment type="caution">
    <text evidence="1">The sequence shown here is derived from an EMBL/GenBank/DDBJ whole genome shotgun (WGS) entry which is preliminary data.</text>
</comment>
<accession>A0AAV4QQR5</accession>
<evidence type="ECO:0000313" key="2">
    <source>
        <dbReference type="Proteomes" id="UP001054945"/>
    </source>
</evidence>